<evidence type="ECO:0000313" key="2">
    <source>
        <dbReference type="EMBL" id="KAK3239342.1"/>
    </source>
</evidence>
<comment type="caution">
    <text evidence="2">The sequence shown here is derived from an EMBL/GenBank/DDBJ whole genome shotgun (WGS) entry which is preliminary data.</text>
</comment>
<evidence type="ECO:0000256" key="1">
    <source>
        <dbReference type="SAM" id="MobiDB-lite"/>
    </source>
</evidence>
<reference evidence="2 3" key="1">
    <citation type="journal article" date="2015" name="Genome Biol. Evol.">
        <title>Comparative Genomics of a Bacterivorous Green Alga Reveals Evolutionary Causalities and Consequences of Phago-Mixotrophic Mode of Nutrition.</title>
        <authorList>
            <person name="Burns J.A."/>
            <person name="Paasch A."/>
            <person name="Narechania A."/>
            <person name="Kim E."/>
        </authorList>
    </citation>
    <scope>NUCLEOTIDE SEQUENCE [LARGE SCALE GENOMIC DNA]</scope>
    <source>
        <strain evidence="2 3">PLY_AMNH</strain>
    </source>
</reference>
<gene>
    <name evidence="2" type="ORF">CYMTET_50724</name>
</gene>
<dbReference type="Proteomes" id="UP001190700">
    <property type="component" value="Unassembled WGS sequence"/>
</dbReference>
<proteinExistence type="predicted"/>
<accession>A0AAE0BMQ0</accession>
<dbReference type="AlphaFoldDB" id="A0AAE0BMQ0"/>
<protein>
    <submittedName>
        <fullName evidence="2">Uncharacterized protein</fullName>
    </submittedName>
</protein>
<name>A0AAE0BMQ0_9CHLO</name>
<feature type="region of interest" description="Disordered" evidence="1">
    <location>
        <begin position="1"/>
        <end position="25"/>
    </location>
</feature>
<keyword evidence="3" id="KW-1185">Reference proteome</keyword>
<organism evidence="2 3">
    <name type="scientific">Cymbomonas tetramitiformis</name>
    <dbReference type="NCBI Taxonomy" id="36881"/>
    <lineage>
        <taxon>Eukaryota</taxon>
        <taxon>Viridiplantae</taxon>
        <taxon>Chlorophyta</taxon>
        <taxon>Pyramimonadophyceae</taxon>
        <taxon>Pyramimonadales</taxon>
        <taxon>Pyramimonadaceae</taxon>
        <taxon>Cymbomonas</taxon>
    </lineage>
</organism>
<dbReference type="EMBL" id="LGRX02033944">
    <property type="protein sequence ID" value="KAK3239342.1"/>
    <property type="molecule type" value="Genomic_DNA"/>
</dbReference>
<evidence type="ECO:0000313" key="3">
    <source>
        <dbReference type="Proteomes" id="UP001190700"/>
    </source>
</evidence>
<sequence>MRGVVKAAAPLGDRNAGPRAEGLDTDWEDEAYKLWRTAQALQPSREQRGTSSRRRGRALEAWLIDSGTGDG</sequence>